<dbReference type="AlphaFoldDB" id="A0AAV4F0C4"/>
<proteinExistence type="predicted"/>
<sequence length="188" mass="20485">MVRSKRQASILWSTWGGRTSILGNTEMVFTCPSSPLIIEVPDLHPFSSHHRHLGGSRDSSSGIPDRLTTGASRTWPLISRQETKDPGLADGQPALACDVSESKGGLCAFGILASRSLSIRSPREVNKAEIAQHQRKPVTKTGGSQSSFRFIFIGEVLFNSTHEAGRPVERKGVSRLALDVPERSLKVR</sequence>
<protein>
    <submittedName>
        <fullName evidence="1">Uncharacterized protein</fullName>
    </submittedName>
</protein>
<name>A0AAV4F0C4_9GAST</name>
<organism evidence="1 2">
    <name type="scientific">Elysia marginata</name>
    <dbReference type="NCBI Taxonomy" id="1093978"/>
    <lineage>
        <taxon>Eukaryota</taxon>
        <taxon>Metazoa</taxon>
        <taxon>Spiralia</taxon>
        <taxon>Lophotrochozoa</taxon>
        <taxon>Mollusca</taxon>
        <taxon>Gastropoda</taxon>
        <taxon>Heterobranchia</taxon>
        <taxon>Euthyneura</taxon>
        <taxon>Panpulmonata</taxon>
        <taxon>Sacoglossa</taxon>
        <taxon>Placobranchoidea</taxon>
        <taxon>Plakobranchidae</taxon>
        <taxon>Elysia</taxon>
    </lineage>
</organism>
<keyword evidence="2" id="KW-1185">Reference proteome</keyword>
<evidence type="ECO:0000313" key="1">
    <source>
        <dbReference type="EMBL" id="GFR66793.1"/>
    </source>
</evidence>
<dbReference type="EMBL" id="BMAT01011096">
    <property type="protein sequence ID" value="GFR66793.1"/>
    <property type="molecule type" value="Genomic_DNA"/>
</dbReference>
<reference evidence="1 2" key="1">
    <citation type="journal article" date="2021" name="Elife">
        <title>Chloroplast acquisition without the gene transfer in kleptoplastic sea slugs, Plakobranchus ocellatus.</title>
        <authorList>
            <person name="Maeda T."/>
            <person name="Takahashi S."/>
            <person name="Yoshida T."/>
            <person name="Shimamura S."/>
            <person name="Takaki Y."/>
            <person name="Nagai Y."/>
            <person name="Toyoda A."/>
            <person name="Suzuki Y."/>
            <person name="Arimoto A."/>
            <person name="Ishii H."/>
            <person name="Satoh N."/>
            <person name="Nishiyama T."/>
            <person name="Hasebe M."/>
            <person name="Maruyama T."/>
            <person name="Minagawa J."/>
            <person name="Obokata J."/>
            <person name="Shigenobu S."/>
        </authorList>
    </citation>
    <scope>NUCLEOTIDE SEQUENCE [LARGE SCALE GENOMIC DNA]</scope>
</reference>
<evidence type="ECO:0000313" key="2">
    <source>
        <dbReference type="Proteomes" id="UP000762676"/>
    </source>
</evidence>
<gene>
    <name evidence="1" type="ORF">ElyMa_005568000</name>
</gene>
<dbReference type="Proteomes" id="UP000762676">
    <property type="component" value="Unassembled WGS sequence"/>
</dbReference>
<comment type="caution">
    <text evidence="1">The sequence shown here is derived from an EMBL/GenBank/DDBJ whole genome shotgun (WGS) entry which is preliminary data.</text>
</comment>
<accession>A0AAV4F0C4</accession>